<accession>A0A8C6Y2Z9</accession>
<keyword evidence="5" id="KW-0493">Microtubule</keyword>
<dbReference type="PANTHER" id="PTHR31570">
    <property type="entry name" value="HAUS AUGMIN-LIKE COMPLEX SUBUNIT 1"/>
    <property type="match status" value="1"/>
</dbReference>
<evidence type="ECO:0000256" key="7">
    <source>
        <dbReference type="ARBA" id="ARBA00023054"/>
    </source>
</evidence>
<dbReference type="GO" id="GO:0005829">
    <property type="term" value="C:cytosol"/>
    <property type="evidence" value="ECO:0007669"/>
    <property type="project" value="TreeGrafter"/>
</dbReference>
<evidence type="ECO:0000256" key="4">
    <source>
        <dbReference type="ARBA" id="ARBA00022618"/>
    </source>
</evidence>
<dbReference type="Proteomes" id="UP000694559">
    <property type="component" value="Unplaced"/>
</dbReference>
<name>A0A8C6Y2Z9_NAJNA</name>
<dbReference type="GO" id="GO:0051301">
    <property type="term" value="P:cell division"/>
    <property type="evidence" value="ECO:0007669"/>
    <property type="project" value="UniProtKB-KW"/>
</dbReference>
<dbReference type="Ensembl" id="ENSNNAT00000024931.1">
    <property type="protein sequence ID" value="ENSNNAP00000023774.1"/>
    <property type="gene ID" value="ENSNNAG00000015653.1"/>
</dbReference>
<reference evidence="10" key="2">
    <citation type="submission" date="2025-09" db="UniProtKB">
        <authorList>
            <consortium name="Ensembl"/>
        </authorList>
    </citation>
    <scope>IDENTIFICATION</scope>
</reference>
<evidence type="ECO:0000256" key="9">
    <source>
        <dbReference type="ARBA" id="ARBA00023306"/>
    </source>
</evidence>
<keyword evidence="11" id="KW-1185">Reference proteome</keyword>
<evidence type="ECO:0000256" key="1">
    <source>
        <dbReference type="ARBA" id="ARBA00004186"/>
    </source>
</evidence>
<protein>
    <recommendedName>
        <fullName evidence="12">HAUS augmin-like complex subunit 1</fullName>
    </recommendedName>
</protein>
<keyword evidence="3" id="KW-0963">Cytoplasm</keyword>
<keyword evidence="6" id="KW-0498">Mitosis</keyword>
<evidence type="ECO:0000256" key="2">
    <source>
        <dbReference type="ARBA" id="ARBA00005479"/>
    </source>
</evidence>
<keyword evidence="8" id="KW-0206">Cytoskeleton</keyword>
<reference evidence="10" key="1">
    <citation type="submission" date="2025-08" db="UniProtKB">
        <authorList>
            <consortium name="Ensembl"/>
        </authorList>
    </citation>
    <scope>IDENTIFICATION</scope>
</reference>
<keyword evidence="9" id="KW-0131">Cell cycle</keyword>
<evidence type="ECO:0000313" key="11">
    <source>
        <dbReference type="Proteomes" id="UP000694559"/>
    </source>
</evidence>
<comment type="subcellular location">
    <subcellularLocation>
        <location evidence="1">Cytoplasm</location>
        <location evidence="1">Cytoskeleton</location>
        <location evidence="1">Spindle</location>
    </subcellularLocation>
</comment>
<evidence type="ECO:0000256" key="3">
    <source>
        <dbReference type="ARBA" id="ARBA00022490"/>
    </source>
</evidence>
<dbReference type="GeneTree" id="ENSGT00940000167769"/>
<dbReference type="GO" id="GO:0070652">
    <property type="term" value="C:HAUS complex"/>
    <property type="evidence" value="ECO:0007669"/>
    <property type="project" value="InterPro"/>
</dbReference>
<evidence type="ECO:0000256" key="6">
    <source>
        <dbReference type="ARBA" id="ARBA00022776"/>
    </source>
</evidence>
<evidence type="ECO:0000313" key="10">
    <source>
        <dbReference type="Ensembl" id="ENSNNAP00000023774.1"/>
    </source>
</evidence>
<dbReference type="Pfam" id="PF25762">
    <property type="entry name" value="HAUS1"/>
    <property type="match status" value="1"/>
</dbReference>
<proteinExistence type="inferred from homology"/>
<dbReference type="InterPro" id="IPR026243">
    <property type="entry name" value="HAUS1"/>
</dbReference>
<dbReference type="GO" id="GO:0005819">
    <property type="term" value="C:spindle"/>
    <property type="evidence" value="ECO:0007669"/>
    <property type="project" value="UniProtKB-SubCell"/>
</dbReference>
<comment type="similarity">
    <text evidence="2">Belongs to the HAUS1 family.</text>
</comment>
<dbReference type="GO" id="GO:0005874">
    <property type="term" value="C:microtubule"/>
    <property type="evidence" value="ECO:0007669"/>
    <property type="project" value="UniProtKB-KW"/>
</dbReference>
<organism evidence="10 11">
    <name type="scientific">Naja naja</name>
    <name type="common">Indian cobra</name>
    <dbReference type="NCBI Taxonomy" id="35670"/>
    <lineage>
        <taxon>Eukaryota</taxon>
        <taxon>Metazoa</taxon>
        <taxon>Chordata</taxon>
        <taxon>Craniata</taxon>
        <taxon>Vertebrata</taxon>
        <taxon>Euteleostomi</taxon>
        <taxon>Lepidosauria</taxon>
        <taxon>Squamata</taxon>
        <taxon>Bifurcata</taxon>
        <taxon>Unidentata</taxon>
        <taxon>Episquamata</taxon>
        <taxon>Toxicofera</taxon>
        <taxon>Serpentes</taxon>
        <taxon>Colubroidea</taxon>
        <taxon>Elapidae</taxon>
        <taxon>Elapinae</taxon>
        <taxon>Naja</taxon>
    </lineage>
</organism>
<dbReference type="PRINTS" id="PR02087">
    <property type="entry name" value="HAUSAUGMINL1"/>
</dbReference>
<evidence type="ECO:0000256" key="8">
    <source>
        <dbReference type="ARBA" id="ARBA00023212"/>
    </source>
</evidence>
<dbReference type="GO" id="GO:0007098">
    <property type="term" value="P:centrosome cycle"/>
    <property type="evidence" value="ECO:0007669"/>
    <property type="project" value="TreeGrafter"/>
</dbReference>
<dbReference type="GO" id="GO:0051225">
    <property type="term" value="P:spindle assembly"/>
    <property type="evidence" value="ECO:0007669"/>
    <property type="project" value="InterPro"/>
</dbReference>
<evidence type="ECO:0008006" key="12">
    <source>
        <dbReference type="Google" id="ProtNLM"/>
    </source>
</evidence>
<sequence>MEEKLTKVTSWLKKVFGEEPIPFFEVNPQTVDILYELAECNESRDRDVNLLIEDMKEKAVEYKADGEINLFPAFLVLISSNIY</sequence>
<dbReference type="AlphaFoldDB" id="A0A8C6Y2Z9"/>
<evidence type="ECO:0000256" key="5">
    <source>
        <dbReference type="ARBA" id="ARBA00022701"/>
    </source>
</evidence>
<keyword evidence="7" id="KW-0175">Coiled coil</keyword>
<dbReference type="OMA" id="NRVQDRD"/>
<dbReference type="OrthoDB" id="5372507at2759"/>
<dbReference type="PANTHER" id="PTHR31570:SF1">
    <property type="entry name" value="HAUS AUGMIN-LIKE COMPLEX SUBUNIT 1"/>
    <property type="match status" value="1"/>
</dbReference>
<keyword evidence="4" id="KW-0132">Cell division</keyword>